<evidence type="ECO:0000313" key="2">
    <source>
        <dbReference type="Proteomes" id="UP000789702"/>
    </source>
</evidence>
<comment type="caution">
    <text evidence="1">The sequence shown here is derived from an EMBL/GenBank/DDBJ whole genome shotgun (WGS) entry which is preliminary data.</text>
</comment>
<proteinExistence type="predicted"/>
<sequence length="41" mass="4714">MIIILELFSKSKFFNFNLELSDLDPSNSRPPNSKSPNPKTF</sequence>
<evidence type="ECO:0000313" key="1">
    <source>
        <dbReference type="EMBL" id="CAG8457247.1"/>
    </source>
</evidence>
<gene>
    <name evidence="1" type="ORF">DHETER_LOCUS1121</name>
</gene>
<reference evidence="1" key="1">
    <citation type="submission" date="2021-06" db="EMBL/GenBank/DDBJ databases">
        <authorList>
            <person name="Kallberg Y."/>
            <person name="Tangrot J."/>
            <person name="Rosling A."/>
        </authorList>
    </citation>
    <scope>NUCLEOTIDE SEQUENCE</scope>
    <source>
        <strain evidence="1">IL203A</strain>
    </source>
</reference>
<name>A0ACA9K778_9GLOM</name>
<accession>A0ACA9K778</accession>
<dbReference type="Proteomes" id="UP000789702">
    <property type="component" value="Unassembled WGS sequence"/>
</dbReference>
<protein>
    <submittedName>
        <fullName evidence="1">12627_t:CDS:1</fullName>
    </submittedName>
</protein>
<organism evidence="1 2">
    <name type="scientific">Dentiscutata heterogama</name>
    <dbReference type="NCBI Taxonomy" id="1316150"/>
    <lineage>
        <taxon>Eukaryota</taxon>
        <taxon>Fungi</taxon>
        <taxon>Fungi incertae sedis</taxon>
        <taxon>Mucoromycota</taxon>
        <taxon>Glomeromycotina</taxon>
        <taxon>Glomeromycetes</taxon>
        <taxon>Diversisporales</taxon>
        <taxon>Gigasporaceae</taxon>
        <taxon>Dentiscutata</taxon>
    </lineage>
</organism>
<keyword evidence="2" id="KW-1185">Reference proteome</keyword>
<dbReference type="EMBL" id="CAJVPU010000632">
    <property type="protein sequence ID" value="CAG8457247.1"/>
    <property type="molecule type" value="Genomic_DNA"/>
</dbReference>